<keyword evidence="2" id="KW-0472">Membrane</keyword>
<dbReference type="Proteomes" id="UP001208245">
    <property type="component" value="Unassembled WGS sequence"/>
</dbReference>
<sequence length="749" mass="89099">MSQIKKKWWQLLGVAIPLTGLTIVMMNNDQQPNEKPASKPKTPAELQKLQKLLQEQNEIHLKSLISALLKIADDSLLELEKNTYDNEENKNKFATVDEFNKYKVARRFYLYKVKEFISANQETILKDPRTFGFIINAPHVIADNSYFHNANIHLMEEDYPNSFWGDTPESDYSAQTNPYFKYIKETDPQKIQQMLNEYDEAQFKTYINTYYNDLYNRARTVFFNDDDSPIMDKDFKIINDPNSSAFIASNPITDDPFIETWDQWIVKKITTRFSVFDLEQNNKIIEPKKEDPKKPEKPDKPDEPSDDLVNPPVINDTEIKDLVSDQNDVINKQDAKFINDLKKVDIFIHPEITPDKYHEFVKDFQQLKKEQKLNQYFLVNYPLNDFIEYRLQAVRLNELNEIVATVSVFNNIKKTPLAFDEQHKTYDIVIWNTSQKHIQQYLSKNNVFSSQLNKQYYELIYYTNQQMSTYFFPNTHQDQSVAAISQWFDYQKEIKNVIIDHQPELEKKKLIEHQKLVQRERLNLNILNTYYYRMVNLPSFQQKYLAIINEYYKNDNLTNDQIQEVCIKSTDLLLDYFKAIRLQTKTYHPEDNLMHESINIFQQTYNFVFSLKKSKYQNDLKNLYIKITKQVNQFYNQARRLSLQHNMDNAKWFAEISSLLQKAKQTLLKLNYIEQTLRWHENEDLQVYEKYAQNALSELQALWKTNQHPNYQALYAAIPISIILVVLIIMSSLLYIKHKKTLFKKRGIK</sequence>
<dbReference type="InterPro" id="IPR054788">
    <property type="entry name" value="MSC_0620_UU052-like"/>
</dbReference>
<dbReference type="RefSeq" id="WP_263821516.1">
    <property type="nucleotide sequence ID" value="NZ_JAOXHL010000001.1"/>
</dbReference>
<evidence type="ECO:0000313" key="4">
    <source>
        <dbReference type="Proteomes" id="UP001208245"/>
    </source>
</evidence>
<dbReference type="NCBIfam" id="NF045829">
    <property type="entry name" value="UU052_fam"/>
    <property type="match status" value="1"/>
</dbReference>
<dbReference type="EMBL" id="JAOXHL010000001">
    <property type="protein sequence ID" value="MCV3728185.1"/>
    <property type="molecule type" value="Genomic_DNA"/>
</dbReference>
<proteinExistence type="predicted"/>
<evidence type="ECO:0000256" key="1">
    <source>
        <dbReference type="SAM" id="MobiDB-lite"/>
    </source>
</evidence>
<feature type="compositionally biased region" description="Basic and acidic residues" evidence="1">
    <location>
        <begin position="285"/>
        <end position="303"/>
    </location>
</feature>
<evidence type="ECO:0000313" key="3">
    <source>
        <dbReference type="EMBL" id="MCV3728185.1"/>
    </source>
</evidence>
<comment type="caution">
    <text evidence="3">The sequence shown here is derived from an EMBL/GenBank/DDBJ whole genome shotgun (WGS) entry which is preliminary data.</text>
</comment>
<accession>A0ABT3BLP0</accession>
<keyword evidence="2" id="KW-0812">Transmembrane</keyword>
<keyword evidence="4" id="KW-1185">Reference proteome</keyword>
<feature type="region of interest" description="Disordered" evidence="1">
    <location>
        <begin position="284"/>
        <end position="311"/>
    </location>
</feature>
<gene>
    <name evidence="3" type="ORF">OF376_00070</name>
</gene>
<reference evidence="3 4" key="1">
    <citation type="journal article" date="2020" name="Int. J. Syst. Evol. Microbiol.">
        <title>Ureaplasma miroungigenitalium sp. nov. isolated from northern elephant seals (Mirounga angustirostris) and Ureaplasma zalophigenitalium sp. nov. isolated from California sea lions (Zalophus californianus).</title>
        <authorList>
            <person name="Volokhov D.V."/>
            <person name="Gulland F.M."/>
            <person name="Gao Y."/>
            <person name="Chizhikov V.E."/>
        </authorList>
    </citation>
    <scope>NUCLEOTIDE SEQUENCE [LARGE SCALE GENOMIC DNA]</scope>
    <source>
        <strain evidence="3 4">ES3182-GEN</strain>
    </source>
</reference>
<feature type="transmembrane region" description="Helical" evidence="2">
    <location>
        <begin position="714"/>
        <end position="736"/>
    </location>
</feature>
<name>A0ABT3BLP0_9BACT</name>
<evidence type="ECO:0000256" key="2">
    <source>
        <dbReference type="SAM" id="Phobius"/>
    </source>
</evidence>
<protein>
    <submittedName>
        <fullName evidence="3">Uncharacterized protein</fullName>
    </submittedName>
</protein>
<keyword evidence="2" id="KW-1133">Transmembrane helix</keyword>
<organism evidence="3 4">
    <name type="scientific">Ureaplasma miroungigenitalium</name>
    <dbReference type="NCBI Taxonomy" id="1042321"/>
    <lineage>
        <taxon>Bacteria</taxon>
        <taxon>Bacillati</taxon>
        <taxon>Mycoplasmatota</taxon>
        <taxon>Mycoplasmoidales</taxon>
        <taxon>Mycoplasmoidaceae</taxon>
        <taxon>Ureaplasma</taxon>
    </lineage>
</organism>